<dbReference type="CDD" id="cd03808">
    <property type="entry name" value="GT4_CapM-like"/>
    <property type="match status" value="1"/>
</dbReference>
<dbReference type="STRING" id="1409788.NC99_15260"/>
<reference evidence="4" key="1">
    <citation type="submission" date="2015-07" db="EMBL/GenBank/DDBJ databases">
        <title>Genome sequencing of Sunxiuqinia dokdonensis strain SK.</title>
        <authorList>
            <person name="Ahn S."/>
            <person name="Kim B.-C."/>
        </authorList>
    </citation>
    <scope>NUCLEOTIDE SEQUENCE [LARGE SCALE GENOMIC DNA]</scope>
    <source>
        <strain evidence="4">SK</strain>
    </source>
</reference>
<evidence type="ECO:0000313" key="4">
    <source>
        <dbReference type="Proteomes" id="UP000036958"/>
    </source>
</evidence>
<dbReference type="PATRIC" id="fig|1409788.3.peg.1561"/>
<feature type="domain" description="Glycosyl transferase family 1" evidence="1">
    <location>
        <begin position="192"/>
        <end position="352"/>
    </location>
</feature>
<proteinExistence type="predicted"/>
<sequence length="376" mass="42623">MQYVSMKKIAILLNTSWYIYNFRRNLIKELIKNGFQVTAIAPFDEYSSKLEELGCDFHPLGIDSKSKNPFYDISLLFRMRKVLAKTRPDVLLNFTIKPNVYGSLAARSLGIKCINNVAGMGTLFTDGLISRTVLKGLFKISQLKVKTVFFQNPDDFEELTKRNIVKKEIAHLLPGSGVNLSEFPFTPIYESKQVNFLLIARMIYPKGIKELVLAAERLREKGYHNFQVQLLGEMGVNNPLAIPASEMEQFCEKGYINYLGKTDDVKTVIQQADAVILPSYYREGTPKSLLEALAIGRPIITTNMPGCKETVIDEVNGFICDPKSIDDLASKMERFLNLDFSKKLEMGKQSRKLAETKFDEQIVIDEYLKAINRALA</sequence>
<dbReference type="Proteomes" id="UP000036958">
    <property type="component" value="Unassembled WGS sequence"/>
</dbReference>
<comment type="caution">
    <text evidence="3">The sequence shown here is derived from an EMBL/GenBank/DDBJ whole genome shotgun (WGS) entry which is preliminary data.</text>
</comment>
<dbReference type="GO" id="GO:0016757">
    <property type="term" value="F:glycosyltransferase activity"/>
    <property type="evidence" value="ECO:0007669"/>
    <property type="project" value="InterPro"/>
</dbReference>
<name>A0A0L8VBY9_9BACT</name>
<dbReference type="InterPro" id="IPR028098">
    <property type="entry name" value="Glyco_trans_4-like_N"/>
</dbReference>
<dbReference type="Pfam" id="PF00534">
    <property type="entry name" value="Glycos_transf_1"/>
    <property type="match status" value="1"/>
</dbReference>
<evidence type="ECO:0000313" key="3">
    <source>
        <dbReference type="EMBL" id="KOH45667.1"/>
    </source>
</evidence>
<protein>
    <recommendedName>
        <fullName evidence="5">Glycosyl transferase</fullName>
    </recommendedName>
</protein>
<dbReference type="SUPFAM" id="SSF53756">
    <property type="entry name" value="UDP-Glycosyltransferase/glycogen phosphorylase"/>
    <property type="match status" value="1"/>
</dbReference>
<evidence type="ECO:0008006" key="5">
    <source>
        <dbReference type="Google" id="ProtNLM"/>
    </source>
</evidence>
<accession>A0A0L8VBY9</accession>
<organism evidence="3 4">
    <name type="scientific">Sunxiuqinia dokdonensis</name>
    <dbReference type="NCBI Taxonomy" id="1409788"/>
    <lineage>
        <taxon>Bacteria</taxon>
        <taxon>Pseudomonadati</taxon>
        <taxon>Bacteroidota</taxon>
        <taxon>Bacteroidia</taxon>
        <taxon>Marinilabiliales</taxon>
        <taxon>Prolixibacteraceae</taxon>
        <taxon>Sunxiuqinia</taxon>
    </lineage>
</organism>
<dbReference type="Pfam" id="PF13477">
    <property type="entry name" value="Glyco_trans_4_2"/>
    <property type="match status" value="1"/>
</dbReference>
<evidence type="ECO:0000259" key="1">
    <source>
        <dbReference type="Pfam" id="PF00534"/>
    </source>
</evidence>
<gene>
    <name evidence="3" type="ORF">NC99_15260</name>
</gene>
<evidence type="ECO:0000259" key="2">
    <source>
        <dbReference type="Pfam" id="PF13477"/>
    </source>
</evidence>
<dbReference type="AlphaFoldDB" id="A0A0L8VBY9"/>
<dbReference type="PANTHER" id="PTHR12526:SF638">
    <property type="entry name" value="SPORE COAT PROTEIN SA"/>
    <property type="match status" value="1"/>
</dbReference>
<keyword evidence="4" id="KW-1185">Reference proteome</keyword>
<dbReference type="PANTHER" id="PTHR12526">
    <property type="entry name" value="GLYCOSYLTRANSFERASE"/>
    <property type="match status" value="1"/>
</dbReference>
<dbReference type="OrthoDB" id="9790710at2"/>
<dbReference type="InterPro" id="IPR001296">
    <property type="entry name" value="Glyco_trans_1"/>
</dbReference>
<feature type="domain" description="Glycosyltransferase subfamily 4-like N-terminal" evidence="2">
    <location>
        <begin position="8"/>
        <end position="152"/>
    </location>
</feature>
<dbReference type="EMBL" id="LGIA01000082">
    <property type="protein sequence ID" value="KOH45667.1"/>
    <property type="molecule type" value="Genomic_DNA"/>
</dbReference>
<dbReference type="Gene3D" id="3.40.50.2000">
    <property type="entry name" value="Glycogen Phosphorylase B"/>
    <property type="match status" value="2"/>
</dbReference>